<dbReference type="Proteomes" id="UP000265520">
    <property type="component" value="Unassembled WGS sequence"/>
</dbReference>
<dbReference type="AlphaFoldDB" id="A0A392NC13"/>
<comment type="caution">
    <text evidence="1">The sequence shown here is derived from an EMBL/GenBank/DDBJ whole genome shotgun (WGS) entry which is preliminary data.</text>
</comment>
<sequence>CRSGGWTGDNNMIMVVSAVTDETCRRRDVSLENDYLKKGSLKQIIGRLGSLRKRNAEALEKYESLLENFFNGG</sequence>
<evidence type="ECO:0000313" key="2">
    <source>
        <dbReference type="Proteomes" id="UP000265520"/>
    </source>
</evidence>
<feature type="non-terminal residue" evidence="1">
    <location>
        <position position="1"/>
    </location>
</feature>
<gene>
    <name evidence="1" type="ORF">A2U01_0017738</name>
</gene>
<protein>
    <submittedName>
        <fullName evidence="1">Uncharacterized protein</fullName>
    </submittedName>
</protein>
<reference evidence="1 2" key="1">
    <citation type="journal article" date="2018" name="Front. Plant Sci.">
        <title>Red Clover (Trifolium pratense) and Zigzag Clover (T. medium) - A Picture of Genomic Similarities and Differences.</title>
        <authorList>
            <person name="Dluhosova J."/>
            <person name="Istvanek J."/>
            <person name="Nedelnik J."/>
            <person name="Repkova J."/>
        </authorList>
    </citation>
    <scope>NUCLEOTIDE SEQUENCE [LARGE SCALE GENOMIC DNA]</scope>
    <source>
        <strain evidence="2">cv. 10/8</strain>
        <tissue evidence="1">Leaf</tissue>
    </source>
</reference>
<accession>A0A392NC13</accession>
<evidence type="ECO:0000313" key="1">
    <source>
        <dbReference type="EMBL" id="MCH96749.1"/>
    </source>
</evidence>
<name>A0A392NC13_9FABA</name>
<proteinExistence type="predicted"/>
<keyword evidence="2" id="KW-1185">Reference proteome</keyword>
<organism evidence="1 2">
    <name type="scientific">Trifolium medium</name>
    <dbReference type="NCBI Taxonomy" id="97028"/>
    <lineage>
        <taxon>Eukaryota</taxon>
        <taxon>Viridiplantae</taxon>
        <taxon>Streptophyta</taxon>
        <taxon>Embryophyta</taxon>
        <taxon>Tracheophyta</taxon>
        <taxon>Spermatophyta</taxon>
        <taxon>Magnoliopsida</taxon>
        <taxon>eudicotyledons</taxon>
        <taxon>Gunneridae</taxon>
        <taxon>Pentapetalae</taxon>
        <taxon>rosids</taxon>
        <taxon>fabids</taxon>
        <taxon>Fabales</taxon>
        <taxon>Fabaceae</taxon>
        <taxon>Papilionoideae</taxon>
        <taxon>50 kb inversion clade</taxon>
        <taxon>NPAAA clade</taxon>
        <taxon>Hologalegina</taxon>
        <taxon>IRL clade</taxon>
        <taxon>Trifolieae</taxon>
        <taxon>Trifolium</taxon>
    </lineage>
</organism>
<dbReference type="EMBL" id="LXQA010033129">
    <property type="protein sequence ID" value="MCH96749.1"/>
    <property type="molecule type" value="Genomic_DNA"/>
</dbReference>